<evidence type="ECO:0000256" key="1">
    <source>
        <dbReference type="SAM" id="Phobius"/>
    </source>
</evidence>
<gene>
    <name evidence="2" type="ORF">FWK35_00031767</name>
</gene>
<comment type="caution">
    <text evidence="2">The sequence shown here is derived from an EMBL/GenBank/DDBJ whole genome shotgun (WGS) entry which is preliminary data.</text>
</comment>
<organism evidence="2 3">
    <name type="scientific">Aphis craccivora</name>
    <name type="common">Cowpea aphid</name>
    <dbReference type="NCBI Taxonomy" id="307492"/>
    <lineage>
        <taxon>Eukaryota</taxon>
        <taxon>Metazoa</taxon>
        <taxon>Ecdysozoa</taxon>
        <taxon>Arthropoda</taxon>
        <taxon>Hexapoda</taxon>
        <taxon>Insecta</taxon>
        <taxon>Pterygota</taxon>
        <taxon>Neoptera</taxon>
        <taxon>Paraneoptera</taxon>
        <taxon>Hemiptera</taxon>
        <taxon>Sternorrhyncha</taxon>
        <taxon>Aphidomorpha</taxon>
        <taxon>Aphidoidea</taxon>
        <taxon>Aphididae</taxon>
        <taxon>Aphidini</taxon>
        <taxon>Aphis</taxon>
        <taxon>Aphis</taxon>
    </lineage>
</organism>
<name>A0A6G0W4A2_APHCR</name>
<keyword evidence="3" id="KW-1185">Reference proteome</keyword>
<accession>A0A6G0W4A2</accession>
<reference evidence="2 3" key="1">
    <citation type="submission" date="2019-08" db="EMBL/GenBank/DDBJ databases">
        <title>Whole genome of Aphis craccivora.</title>
        <authorList>
            <person name="Voronova N.V."/>
            <person name="Shulinski R.S."/>
            <person name="Bandarenka Y.V."/>
            <person name="Zhorov D.G."/>
            <person name="Warner D."/>
        </authorList>
    </citation>
    <scope>NUCLEOTIDE SEQUENCE [LARGE SCALE GENOMIC DNA]</scope>
    <source>
        <strain evidence="2">180601</strain>
        <tissue evidence="2">Whole Body</tissue>
    </source>
</reference>
<feature type="transmembrane region" description="Helical" evidence="1">
    <location>
        <begin position="13"/>
        <end position="37"/>
    </location>
</feature>
<sequence>MQYLSTRIDVFRMILSGAMNVFIFQCCVFFFFFLCLCTRERVEIMLQFQTSRVVSDSKMNLVGALGRSFFEFPNSITSRNNTSISNFGGGFRCKSEYPWCIKEKNKKKKMTEKREFLRKTSFRPNRPNRFFNMVIIQKLITANT</sequence>
<keyword evidence="1" id="KW-0472">Membrane</keyword>
<protein>
    <submittedName>
        <fullName evidence="2">Uncharacterized protein</fullName>
    </submittedName>
</protein>
<dbReference type="EMBL" id="VUJU01009537">
    <property type="protein sequence ID" value="KAF0719587.1"/>
    <property type="molecule type" value="Genomic_DNA"/>
</dbReference>
<dbReference type="Proteomes" id="UP000478052">
    <property type="component" value="Unassembled WGS sequence"/>
</dbReference>
<evidence type="ECO:0000313" key="2">
    <source>
        <dbReference type="EMBL" id="KAF0719587.1"/>
    </source>
</evidence>
<dbReference type="AlphaFoldDB" id="A0A6G0W4A2"/>
<proteinExistence type="predicted"/>
<keyword evidence="1" id="KW-1133">Transmembrane helix</keyword>
<evidence type="ECO:0000313" key="3">
    <source>
        <dbReference type="Proteomes" id="UP000478052"/>
    </source>
</evidence>
<keyword evidence="1" id="KW-0812">Transmembrane</keyword>